<organism evidence="4 5">
    <name type="scientific">Nocardia seriolae</name>
    <dbReference type="NCBI Taxonomy" id="37332"/>
    <lineage>
        <taxon>Bacteria</taxon>
        <taxon>Bacillati</taxon>
        <taxon>Actinomycetota</taxon>
        <taxon>Actinomycetes</taxon>
        <taxon>Mycobacteriales</taxon>
        <taxon>Nocardiaceae</taxon>
        <taxon>Nocardia</taxon>
    </lineage>
</organism>
<gene>
    <name evidence="4" type="ORF">NS506_03833</name>
</gene>
<dbReference type="KEGG" id="nsr:NS506_03833"/>
<dbReference type="AlphaFoldDB" id="A0ABC8AV14"/>
<comment type="similarity">
    <text evidence="2">Belongs to the MTB12 family.</text>
</comment>
<proteinExistence type="inferred from homology"/>
<feature type="domain" description="Low molecular weight antigen MTB12-like C-terminal" evidence="3">
    <location>
        <begin position="85"/>
        <end position="195"/>
    </location>
</feature>
<keyword evidence="1" id="KW-0732">Signal</keyword>
<evidence type="ECO:0000256" key="2">
    <source>
        <dbReference type="ARBA" id="ARBA00093774"/>
    </source>
</evidence>
<dbReference type="EMBL" id="CP017839">
    <property type="protein sequence ID" value="APA97882.1"/>
    <property type="molecule type" value="Genomic_DNA"/>
</dbReference>
<evidence type="ECO:0000313" key="4">
    <source>
        <dbReference type="EMBL" id="APA97882.1"/>
    </source>
</evidence>
<evidence type="ECO:0000256" key="1">
    <source>
        <dbReference type="ARBA" id="ARBA00022729"/>
    </source>
</evidence>
<reference evidence="4 5" key="1">
    <citation type="submission" date="2016-10" db="EMBL/GenBank/DDBJ databases">
        <title>Genome sequence of Nocardia seriolae strain EM150506, isolated from Anguila japonica.</title>
        <authorList>
            <person name="Han H.-J."/>
        </authorList>
    </citation>
    <scope>NUCLEOTIDE SEQUENCE [LARGE SCALE GENOMIC DNA]</scope>
    <source>
        <strain evidence="4 5">EM150506</strain>
    </source>
</reference>
<accession>A0ABC8AV14</accession>
<evidence type="ECO:0000259" key="3">
    <source>
        <dbReference type="Pfam" id="PF26580"/>
    </source>
</evidence>
<protein>
    <recommendedName>
        <fullName evidence="3">Low molecular weight antigen MTB12-like C-terminal domain-containing protein</fullName>
    </recommendedName>
</protein>
<name>A0ABC8AV14_9NOCA</name>
<sequence>MAAVWIRSRKLDARLPTVLSAGRTSSVPVVNTHQKFGRVAIATLAVVTALGLSACGSGDKPGTTKATAAKTTSAKAAAAQSNYPPVPTAADLNAQLQMGLDPATPNEQKIDLLQGVSADPNLPQRLTDFYKQANATVTVTNVTDLGNGTLTADADFALSGGQPQKAVVPFVAEDGKWKVQKDWICNMLSLGNQTSPACS</sequence>
<dbReference type="Pfam" id="PF26580">
    <property type="entry name" value="Mtb12_C"/>
    <property type="match status" value="1"/>
</dbReference>
<evidence type="ECO:0000313" key="5">
    <source>
        <dbReference type="Proteomes" id="UP000180166"/>
    </source>
</evidence>
<dbReference type="InterPro" id="IPR058644">
    <property type="entry name" value="Mtb12-like_C"/>
</dbReference>
<dbReference type="Proteomes" id="UP000180166">
    <property type="component" value="Chromosome"/>
</dbReference>